<organism evidence="4 5">
    <name type="scientific">Fundicoccus ignavus</name>
    <dbReference type="NCBI Taxonomy" id="2664442"/>
    <lineage>
        <taxon>Bacteria</taxon>
        <taxon>Bacillati</taxon>
        <taxon>Bacillota</taxon>
        <taxon>Bacilli</taxon>
        <taxon>Lactobacillales</taxon>
        <taxon>Aerococcaceae</taxon>
        <taxon>Fundicoccus</taxon>
    </lineage>
</organism>
<protein>
    <submittedName>
        <fullName evidence="4">ATP-binding cassette domain-containing protein</fullName>
    </submittedName>
</protein>
<dbReference type="SMART" id="SM00382">
    <property type="entry name" value="AAA"/>
    <property type="match status" value="2"/>
</dbReference>
<dbReference type="SUPFAM" id="SSF52540">
    <property type="entry name" value="P-loop containing nucleoside triphosphate hydrolases"/>
    <property type="match status" value="2"/>
</dbReference>
<comment type="caution">
    <text evidence="4">The sequence shown here is derived from an EMBL/GenBank/DDBJ whole genome shotgun (WGS) entry which is preliminary data.</text>
</comment>
<accession>A0A6I2GP01</accession>
<dbReference type="PANTHER" id="PTHR42855">
    <property type="entry name" value="ABC TRANSPORTER ATP-BINDING SUBUNIT"/>
    <property type="match status" value="1"/>
</dbReference>
<dbReference type="InterPro" id="IPR027417">
    <property type="entry name" value="P-loop_NTPase"/>
</dbReference>
<dbReference type="InterPro" id="IPR051309">
    <property type="entry name" value="ABCF_ATPase"/>
</dbReference>
<keyword evidence="1" id="KW-0547">Nucleotide-binding</keyword>
<gene>
    <name evidence="4" type="ORF">GIY09_05060</name>
</gene>
<dbReference type="Gene3D" id="3.40.50.300">
    <property type="entry name" value="P-loop containing nucleotide triphosphate hydrolases"/>
    <property type="match status" value="2"/>
</dbReference>
<dbReference type="GO" id="GO:0005524">
    <property type="term" value="F:ATP binding"/>
    <property type="evidence" value="ECO:0007669"/>
    <property type="project" value="UniProtKB-KW"/>
</dbReference>
<evidence type="ECO:0000256" key="1">
    <source>
        <dbReference type="ARBA" id="ARBA00022741"/>
    </source>
</evidence>
<sequence>MLQVKHLTMTHTKDLKTLIHDLNFTLNTGDKMAIIGNEGNGKSTLLKWIMADDKIEDYIQVEGELVNQFSHVEYLPQFLPDKDSRISLEEYFFGADAVEALDYAELYNIASQLAFDPDRLTSTQILANLSGGERIKVQLIKILAKHPDLLLLDEPSNDLDLDAIYWLEHFIRSSSLTILFISHDEALLKQTASRILHIELLRHKTIPLTTVANLDYTTYVQLRNEQIVTQTQIANKQREEHDKKMEKYRRIESSVHDAQNKISRQNPAAARLLKKKMHAVKSMEKRFEKEKDKFEDIPIQEDPILIKFSGTEPLANGKTILTLDNYTVSIDDILLAQSINLLMRGPQKIGIVGKNGVGKSTFLKQLWNSLKNRTDINVGYMPQNYQSQFELASSPIDFLSTTGDAEETTQIMTYLGSMRFTADEMKHPINELSGGQQAKLFLLKMDLNGDNVLLLDEPTRNFSPLSQPELRKSFATFKGAIITISHDRQFLKEVCDKVLELTPNGLIETIIN</sequence>
<dbReference type="InterPro" id="IPR003593">
    <property type="entry name" value="AAA+_ATPase"/>
</dbReference>
<keyword evidence="5" id="KW-1185">Reference proteome</keyword>
<dbReference type="Pfam" id="PF00005">
    <property type="entry name" value="ABC_tran"/>
    <property type="match status" value="2"/>
</dbReference>
<dbReference type="Proteomes" id="UP000430975">
    <property type="component" value="Unassembled WGS sequence"/>
</dbReference>
<reference evidence="4 5" key="1">
    <citation type="submission" date="2019-11" db="EMBL/GenBank/DDBJ databases">
        <title>Characterisation of Fundicoccus ignavus gen. nov. sp. nov., a novel genus of the family Aerococcaceae isolated from bulk tank milk.</title>
        <authorList>
            <person name="Siebert A."/>
            <person name="Huptas C."/>
            <person name="Wenning M."/>
            <person name="Scherer S."/>
            <person name="Doll E.V."/>
        </authorList>
    </citation>
    <scope>NUCLEOTIDE SEQUENCE [LARGE SCALE GENOMIC DNA]</scope>
    <source>
        <strain evidence="4 5">WS4759</strain>
    </source>
</reference>
<evidence type="ECO:0000313" key="5">
    <source>
        <dbReference type="Proteomes" id="UP000430975"/>
    </source>
</evidence>
<evidence type="ECO:0000259" key="3">
    <source>
        <dbReference type="PROSITE" id="PS50893"/>
    </source>
</evidence>
<evidence type="ECO:0000256" key="2">
    <source>
        <dbReference type="ARBA" id="ARBA00022840"/>
    </source>
</evidence>
<proteinExistence type="predicted"/>
<dbReference type="PANTHER" id="PTHR42855:SF1">
    <property type="entry name" value="ABC TRANSPORTER DOMAIN-CONTAINING PROTEIN"/>
    <property type="match status" value="1"/>
</dbReference>
<feature type="domain" description="ABC transporter" evidence="3">
    <location>
        <begin position="2"/>
        <end position="228"/>
    </location>
</feature>
<dbReference type="RefSeq" id="WP_153863370.1">
    <property type="nucleotide sequence ID" value="NZ_WJQS01000003.1"/>
</dbReference>
<dbReference type="AlphaFoldDB" id="A0A6I2GP01"/>
<dbReference type="InterPro" id="IPR003439">
    <property type="entry name" value="ABC_transporter-like_ATP-bd"/>
</dbReference>
<dbReference type="GO" id="GO:0016887">
    <property type="term" value="F:ATP hydrolysis activity"/>
    <property type="evidence" value="ECO:0007669"/>
    <property type="project" value="InterPro"/>
</dbReference>
<dbReference type="EMBL" id="WJQS01000003">
    <property type="protein sequence ID" value="MRI85245.1"/>
    <property type="molecule type" value="Genomic_DNA"/>
</dbReference>
<name>A0A6I2GP01_9LACT</name>
<keyword evidence="2 4" id="KW-0067">ATP-binding</keyword>
<evidence type="ECO:0000313" key="4">
    <source>
        <dbReference type="EMBL" id="MRI85245.1"/>
    </source>
</evidence>
<dbReference type="PROSITE" id="PS50893">
    <property type="entry name" value="ABC_TRANSPORTER_2"/>
    <property type="match status" value="1"/>
</dbReference>